<organism evidence="10 11">
    <name type="scientific">Ahniella affigens</name>
    <dbReference type="NCBI Taxonomy" id="2021234"/>
    <lineage>
        <taxon>Bacteria</taxon>
        <taxon>Pseudomonadati</taxon>
        <taxon>Pseudomonadota</taxon>
        <taxon>Gammaproteobacteria</taxon>
        <taxon>Lysobacterales</taxon>
        <taxon>Rhodanobacteraceae</taxon>
        <taxon>Ahniella</taxon>
    </lineage>
</organism>
<keyword evidence="4" id="KW-0997">Cell inner membrane</keyword>
<accession>A0A2P1PXW1</accession>
<dbReference type="AlphaFoldDB" id="A0A2P1PXW1"/>
<feature type="transmembrane region" description="Helical" evidence="8">
    <location>
        <begin position="234"/>
        <end position="257"/>
    </location>
</feature>
<dbReference type="EMBL" id="CP027860">
    <property type="protein sequence ID" value="AVP99672.1"/>
    <property type="molecule type" value="Genomic_DNA"/>
</dbReference>
<dbReference type="GO" id="GO:0005886">
    <property type="term" value="C:plasma membrane"/>
    <property type="evidence" value="ECO:0007669"/>
    <property type="project" value="UniProtKB-SubCell"/>
</dbReference>
<reference evidence="10 11" key="2">
    <citation type="submission" date="2018-03" db="EMBL/GenBank/DDBJ databases">
        <authorList>
            <person name="Keele B.F."/>
        </authorList>
    </citation>
    <scope>NUCLEOTIDE SEQUENCE [LARGE SCALE GENOMIC DNA]</scope>
    <source>
        <strain evidence="10 11">D13</strain>
    </source>
</reference>
<evidence type="ECO:0000256" key="3">
    <source>
        <dbReference type="ARBA" id="ARBA00022475"/>
    </source>
</evidence>
<dbReference type="InterPro" id="IPR011850">
    <property type="entry name" value="T2SS_GspF"/>
</dbReference>
<dbReference type="Gene3D" id="1.20.81.30">
    <property type="entry name" value="Type II secretion system (T2SS), domain F"/>
    <property type="match status" value="2"/>
</dbReference>
<dbReference type="KEGG" id="xba:C7S18_21945"/>
<keyword evidence="11" id="KW-1185">Reference proteome</keyword>
<dbReference type="Pfam" id="PF00482">
    <property type="entry name" value="T2SSF"/>
    <property type="match status" value="2"/>
</dbReference>
<name>A0A2P1PXW1_9GAMM</name>
<protein>
    <submittedName>
        <fullName evidence="10">Type II secretion system protein GspF</fullName>
    </submittedName>
</protein>
<dbReference type="OrthoDB" id="9805682at2"/>
<feature type="transmembrane region" description="Helical" evidence="8">
    <location>
        <begin position="387"/>
        <end position="412"/>
    </location>
</feature>
<dbReference type="PANTHER" id="PTHR30012:SF0">
    <property type="entry name" value="TYPE II SECRETION SYSTEM PROTEIN F-RELATED"/>
    <property type="match status" value="1"/>
</dbReference>
<evidence type="ECO:0000259" key="9">
    <source>
        <dbReference type="Pfam" id="PF00482"/>
    </source>
</evidence>
<dbReference type="InterPro" id="IPR003004">
    <property type="entry name" value="GspF/PilC"/>
</dbReference>
<feature type="transmembrane region" description="Helical" evidence="8">
    <location>
        <begin position="181"/>
        <end position="214"/>
    </location>
</feature>
<dbReference type="GO" id="GO:0015628">
    <property type="term" value="P:protein secretion by the type II secretion system"/>
    <property type="evidence" value="ECO:0007669"/>
    <property type="project" value="InterPro"/>
</dbReference>
<comment type="similarity">
    <text evidence="2">Belongs to the GSP F family.</text>
</comment>
<evidence type="ECO:0000256" key="4">
    <source>
        <dbReference type="ARBA" id="ARBA00022519"/>
    </source>
</evidence>
<gene>
    <name evidence="10" type="primary">gspF</name>
    <name evidence="10" type="ORF">C7S18_21945</name>
</gene>
<keyword evidence="5 8" id="KW-0812">Transmembrane</keyword>
<reference evidence="10 11" key="1">
    <citation type="submission" date="2018-03" db="EMBL/GenBank/DDBJ databases">
        <title>Ahniella affigens gen. nov., sp. nov., a gammaproteobacterium isolated from sandy soil near a stream.</title>
        <authorList>
            <person name="Ko Y."/>
            <person name="Kim J.-H."/>
        </authorList>
    </citation>
    <scope>NUCLEOTIDE SEQUENCE [LARGE SCALE GENOMIC DNA]</scope>
    <source>
        <strain evidence="10 11">D13</strain>
    </source>
</reference>
<sequence length="420" mass="45363">MAQSGESVERTHPLAAFEYLALDGKGQNTRGVIEADTARSARTLLRERGLNALEVHELNDKTKPGGSADFSLRRNRLGSKQLVVLTEQLSTLIHAGLPIDEALSALSDETDDARLKRVVAALRARVLEGRTLADAFREFPDSFPELFPATTAAGEQTGKLGEALSRLAEYTQNRDSLQRDLIAALAYPMLLLTVALAVVTGLMTSVVPKIVAVFDNVKAELPWLTKLLIHLSNLLVHQGVWLLLGLVIVIVGAVALLRQERVRNRLDATLLRLPLIGRLLRAADTARAARTLAVLIGSGVPVLDALKLAVPTLRRLPLREGMRKAATRVREGASLGRALTEARVFPAVTLRLVASGEKSGRLAEMLDASADHLARDVRQAMAVTNAILSPILILFVGAIVLAIVLAILLPIFELNTLISQ</sequence>
<evidence type="ECO:0000256" key="6">
    <source>
        <dbReference type="ARBA" id="ARBA00022989"/>
    </source>
</evidence>
<keyword evidence="7 8" id="KW-0472">Membrane</keyword>
<dbReference type="FunFam" id="1.20.81.30:FF:000001">
    <property type="entry name" value="Type II secretion system protein F"/>
    <property type="match status" value="2"/>
</dbReference>
<proteinExistence type="inferred from homology"/>
<feature type="domain" description="Type II secretion system protein GspF" evidence="9">
    <location>
        <begin position="86"/>
        <end position="208"/>
    </location>
</feature>
<feature type="domain" description="Type II secretion system protein GspF" evidence="9">
    <location>
        <begin position="289"/>
        <end position="410"/>
    </location>
</feature>
<evidence type="ECO:0000256" key="7">
    <source>
        <dbReference type="ARBA" id="ARBA00023136"/>
    </source>
</evidence>
<dbReference type="Proteomes" id="UP000241074">
    <property type="component" value="Chromosome"/>
</dbReference>
<dbReference type="GO" id="GO:0015627">
    <property type="term" value="C:type II protein secretion system complex"/>
    <property type="evidence" value="ECO:0007669"/>
    <property type="project" value="InterPro"/>
</dbReference>
<evidence type="ECO:0000256" key="1">
    <source>
        <dbReference type="ARBA" id="ARBA00004429"/>
    </source>
</evidence>
<dbReference type="PANTHER" id="PTHR30012">
    <property type="entry name" value="GENERAL SECRETION PATHWAY PROTEIN"/>
    <property type="match status" value="1"/>
</dbReference>
<dbReference type="NCBIfam" id="TIGR02120">
    <property type="entry name" value="GspF"/>
    <property type="match status" value="1"/>
</dbReference>
<evidence type="ECO:0000256" key="2">
    <source>
        <dbReference type="ARBA" id="ARBA00005745"/>
    </source>
</evidence>
<evidence type="ECO:0000313" key="11">
    <source>
        <dbReference type="Proteomes" id="UP000241074"/>
    </source>
</evidence>
<evidence type="ECO:0000313" key="10">
    <source>
        <dbReference type="EMBL" id="AVP99672.1"/>
    </source>
</evidence>
<evidence type="ECO:0000256" key="8">
    <source>
        <dbReference type="SAM" id="Phobius"/>
    </source>
</evidence>
<keyword evidence="6 8" id="KW-1133">Transmembrane helix</keyword>
<dbReference type="InterPro" id="IPR042094">
    <property type="entry name" value="T2SS_GspF_sf"/>
</dbReference>
<dbReference type="InterPro" id="IPR018076">
    <property type="entry name" value="T2SS_GspF_dom"/>
</dbReference>
<evidence type="ECO:0000256" key="5">
    <source>
        <dbReference type="ARBA" id="ARBA00022692"/>
    </source>
</evidence>
<comment type="subcellular location">
    <subcellularLocation>
        <location evidence="1">Cell inner membrane</location>
        <topology evidence="1">Multi-pass membrane protein</topology>
    </subcellularLocation>
</comment>
<dbReference type="PRINTS" id="PR00812">
    <property type="entry name" value="BCTERIALGSPF"/>
</dbReference>
<keyword evidence="3" id="KW-1003">Cell membrane</keyword>